<feature type="compositionally biased region" description="Basic and acidic residues" evidence="1">
    <location>
        <begin position="111"/>
        <end position="121"/>
    </location>
</feature>
<evidence type="ECO:0000313" key="2">
    <source>
        <dbReference type="EMBL" id="TPP56514.1"/>
    </source>
</evidence>
<sequence length="285" mass="30935">MIFPTSGSHRVTPSSPSLRTDMTSGSRQITTKSRGTPTATSPGARDGPLHKLQTRSGSKSPRLSSSINALDRQTSMVTSSIDSHRARVGPRQPEKLYTQRAMNSLSMIDGHMPDRSDKEASPSRTGTLPAPRTRHELSTLSRYYETNDALGAYSLMWRSLGEGDLELSLAKPIYPQLNLISMVASKTTPPLPPPCPPSSLCLPPNLTRRGRLGMSPPRATVSDTGYRGNRGSPLHPAAWKPGGQAICALPQNLTQVFPRKRASLSPPARENVQVAKLLNRNRTTI</sequence>
<feature type="region of interest" description="Disordered" evidence="1">
    <location>
        <begin position="208"/>
        <end position="228"/>
    </location>
</feature>
<feature type="compositionally biased region" description="Low complexity" evidence="1">
    <location>
        <begin position="56"/>
        <end position="66"/>
    </location>
</feature>
<name>A0A504Y635_FASGI</name>
<gene>
    <name evidence="2" type="ORF">FGIG_10302</name>
</gene>
<feature type="compositionally biased region" description="Polar residues" evidence="1">
    <location>
        <begin position="67"/>
        <end position="81"/>
    </location>
</feature>
<reference evidence="2 3" key="1">
    <citation type="submission" date="2019-04" db="EMBL/GenBank/DDBJ databases">
        <title>Annotation for the trematode Fasciola gigantica.</title>
        <authorList>
            <person name="Choi Y.-J."/>
        </authorList>
    </citation>
    <scope>NUCLEOTIDE SEQUENCE [LARGE SCALE GENOMIC DNA]</scope>
    <source>
        <strain evidence="2">Uganda_cow_1</strain>
    </source>
</reference>
<evidence type="ECO:0000256" key="1">
    <source>
        <dbReference type="SAM" id="MobiDB-lite"/>
    </source>
</evidence>
<proteinExistence type="predicted"/>
<comment type="caution">
    <text evidence="2">The sequence shown here is derived from an EMBL/GenBank/DDBJ whole genome shotgun (WGS) entry which is preliminary data.</text>
</comment>
<evidence type="ECO:0000313" key="3">
    <source>
        <dbReference type="Proteomes" id="UP000316759"/>
    </source>
</evidence>
<dbReference type="AlphaFoldDB" id="A0A504Y635"/>
<dbReference type="Proteomes" id="UP000316759">
    <property type="component" value="Unassembled WGS sequence"/>
</dbReference>
<feature type="compositionally biased region" description="Polar residues" evidence="1">
    <location>
        <begin position="1"/>
        <end position="41"/>
    </location>
</feature>
<organism evidence="2 3">
    <name type="scientific">Fasciola gigantica</name>
    <name type="common">Giant liver fluke</name>
    <dbReference type="NCBI Taxonomy" id="46835"/>
    <lineage>
        <taxon>Eukaryota</taxon>
        <taxon>Metazoa</taxon>
        <taxon>Spiralia</taxon>
        <taxon>Lophotrochozoa</taxon>
        <taxon>Platyhelminthes</taxon>
        <taxon>Trematoda</taxon>
        <taxon>Digenea</taxon>
        <taxon>Plagiorchiida</taxon>
        <taxon>Echinostomata</taxon>
        <taxon>Echinostomatoidea</taxon>
        <taxon>Fasciolidae</taxon>
        <taxon>Fasciola</taxon>
    </lineage>
</organism>
<feature type="region of interest" description="Disordered" evidence="1">
    <location>
        <begin position="1"/>
        <end position="92"/>
    </location>
</feature>
<protein>
    <submittedName>
        <fullName evidence="2">Uncharacterized protein</fullName>
    </submittedName>
</protein>
<accession>A0A504Y635</accession>
<keyword evidence="3" id="KW-1185">Reference proteome</keyword>
<feature type="region of interest" description="Disordered" evidence="1">
    <location>
        <begin position="108"/>
        <end position="131"/>
    </location>
</feature>
<dbReference type="EMBL" id="SUNJ01014395">
    <property type="protein sequence ID" value="TPP56514.1"/>
    <property type="molecule type" value="Genomic_DNA"/>
</dbReference>